<accession>A0AAN9RVA8</accession>
<sequence>MVVTGDGELGFDSGEGAGETATTSKEGSRRANYPILTRGARSWTLGWVDRSASGVHRLARPFCRRCAPGLNWPGRASGAVTLKKLERTTAKAFAKDVFINQERKLGARRRSDTVLVSTINDADQGSADVAFRTPLAPYEKSKSLGSGGSMVARLKLKGIDGRAPPGVEPAA</sequence>
<dbReference type="EMBL" id="JAYMYS010000008">
    <property type="protein sequence ID" value="KAK7384019.1"/>
    <property type="molecule type" value="Genomic_DNA"/>
</dbReference>
<reference evidence="2 3" key="1">
    <citation type="submission" date="2024-01" db="EMBL/GenBank/DDBJ databases">
        <title>The genomes of 5 underutilized Papilionoideae crops provide insights into root nodulation and disease resistanc.</title>
        <authorList>
            <person name="Jiang F."/>
        </authorList>
    </citation>
    <scope>NUCLEOTIDE SEQUENCE [LARGE SCALE GENOMIC DNA]</scope>
    <source>
        <strain evidence="2">DUOXIRENSHENG_FW03</strain>
        <tissue evidence="2">Leaves</tissue>
    </source>
</reference>
<protein>
    <recommendedName>
        <fullName evidence="4">rRNA intron-encoded homing endonuclease</fullName>
    </recommendedName>
</protein>
<dbReference type="PANTHER" id="PTHR34410">
    <property type="entry name" value="INTRON-ENCODED HOMING ENDONUCLEASE, PUTATIVE-RELATED"/>
    <property type="match status" value="1"/>
</dbReference>
<organism evidence="2 3">
    <name type="scientific">Psophocarpus tetragonolobus</name>
    <name type="common">Winged bean</name>
    <name type="synonym">Dolichos tetragonolobus</name>
    <dbReference type="NCBI Taxonomy" id="3891"/>
    <lineage>
        <taxon>Eukaryota</taxon>
        <taxon>Viridiplantae</taxon>
        <taxon>Streptophyta</taxon>
        <taxon>Embryophyta</taxon>
        <taxon>Tracheophyta</taxon>
        <taxon>Spermatophyta</taxon>
        <taxon>Magnoliopsida</taxon>
        <taxon>eudicotyledons</taxon>
        <taxon>Gunneridae</taxon>
        <taxon>Pentapetalae</taxon>
        <taxon>rosids</taxon>
        <taxon>fabids</taxon>
        <taxon>Fabales</taxon>
        <taxon>Fabaceae</taxon>
        <taxon>Papilionoideae</taxon>
        <taxon>50 kb inversion clade</taxon>
        <taxon>NPAAA clade</taxon>
        <taxon>indigoferoid/millettioid clade</taxon>
        <taxon>Phaseoleae</taxon>
        <taxon>Psophocarpus</taxon>
    </lineage>
</organism>
<gene>
    <name evidence="2" type="ORF">VNO78_29707</name>
</gene>
<comment type="caution">
    <text evidence="2">The sequence shown here is derived from an EMBL/GenBank/DDBJ whole genome shotgun (WGS) entry which is preliminary data.</text>
</comment>
<dbReference type="Proteomes" id="UP001386955">
    <property type="component" value="Unassembled WGS sequence"/>
</dbReference>
<name>A0AAN9RVA8_PSOTE</name>
<feature type="region of interest" description="Disordered" evidence="1">
    <location>
        <begin position="1"/>
        <end position="29"/>
    </location>
</feature>
<evidence type="ECO:0000313" key="3">
    <source>
        <dbReference type="Proteomes" id="UP001386955"/>
    </source>
</evidence>
<evidence type="ECO:0008006" key="4">
    <source>
        <dbReference type="Google" id="ProtNLM"/>
    </source>
</evidence>
<evidence type="ECO:0000313" key="2">
    <source>
        <dbReference type="EMBL" id="KAK7384019.1"/>
    </source>
</evidence>
<evidence type="ECO:0000256" key="1">
    <source>
        <dbReference type="SAM" id="MobiDB-lite"/>
    </source>
</evidence>
<proteinExistence type="predicted"/>
<dbReference type="PANTHER" id="PTHR34410:SF2">
    <property type="entry name" value="RRNA INTRON-ENCODED HOMING ENDONUCLEASE"/>
    <property type="match status" value="1"/>
</dbReference>
<dbReference type="AlphaFoldDB" id="A0AAN9RVA8"/>
<keyword evidence="3" id="KW-1185">Reference proteome</keyword>